<dbReference type="Proteomes" id="UP000193427">
    <property type="component" value="Chromosome"/>
</dbReference>
<dbReference type="Pfam" id="PF01850">
    <property type="entry name" value="PIN"/>
    <property type="match status" value="1"/>
</dbReference>
<dbReference type="AlphaFoldDB" id="A0A1W6L3V8"/>
<keyword evidence="2" id="KW-1185">Reference proteome</keyword>
<evidence type="ECO:0000313" key="1">
    <source>
        <dbReference type="EMBL" id="ARN18965.1"/>
    </source>
</evidence>
<accession>A0A1W6L3V8</accession>
<dbReference type="InterPro" id="IPR002716">
    <property type="entry name" value="PIN_dom"/>
</dbReference>
<dbReference type="Gene3D" id="3.40.50.1010">
    <property type="entry name" value="5'-nuclease"/>
    <property type="match status" value="1"/>
</dbReference>
<organism evidence="1 2">
    <name type="scientific">Piscinibacter gummiphilus</name>
    <dbReference type="NCBI Taxonomy" id="946333"/>
    <lineage>
        <taxon>Bacteria</taxon>
        <taxon>Pseudomonadati</taxon>
        <taxon>Pseudomonadota</taxon>
        <taxon>Betaproteobacteria</taxon>
        <taxon>Burkholderiales</taxon>
        <taxon>Sphaerotilaceae</taxon>
        <taxon>Piscinibacter</taxon>
    </lineage>
</organism>
<dbReference type="SUPFAM" id="SSF88723">
    <property type="entry name" value="PIN domain-like"/>
    <property type="match status" value="1"/>
</dbReference>
<dbReference type="InterPro" id="IPR029060">
    <property type="entry name" value="PIN-like_dom_sf"/>
</dbReference>
<dbReference type="STRING" id="946333.A4W93_02990"/>
<reference evidence="1 2" key="1">
    <citation type="submission" date="2016-04" db="EMBL/GenBank/DDBJ databases">
        <title>Complete genome sequence of natural rubber-degrading, novel Gram-negative bacterium, Rhizobacter gummiphilus strain NS21.</title>
        <authorList>
            <person name="Tabata M."/>
            <person name="Kasai D."/>
            <person name="Fukuda M."/>
        </authorList>
    </citation>
    <scope>NUCLEOTIDE SEQUENCE [LARGE SCALE GENOMIC DNA]</scope>
    <source>
        <strain evidence="1 2">NS21</strain>
    </source>
</reference>
<evidence type="ECO:0000313" key="2">
    <source>
        <dbReference type="Proteomes" id="UP000193427"/>
    </source>
</evidence>
<protein>
    <submittedName>
        <fullName evidence="1">Uncharacterized protein</fullName>
    </submittedName>
</protein>
<name>A0A1W6L3V8_9BURK</name>
<proteinExistence type="predicted"/>
<dbReference type="OrthoDB" id="532510at2"/>
<gene>
    <name evidence="1" type="ORF">A4W93_02990</name>
</gene>
<dbReference type="EMBL" id="CP015118">
    <property type="protein sequence ID" value="ARN18965.1"/>
    <property type="molecule type" value="Genomic_DNA"/>
</dbReference>
<dbReference type="KEGG" id="rgu:A4W93_02990"/>
<sequence length="121" mass="13002">MSDAVIDTGVLLDYLAGDERAQRAIAPCVHRAISVVTWLELMAVCPAGQLDAARGFLRTFERLSISESVADEALRLVQARPGLPLNRALAWATARVNQLYFVTSEPACAGLVLAYQGTKGT</sequence>
<dbReference type="RefSeq" id="WP_085749201.1">
    <property type="nucleotide sequence ID" value="NZ_BSPR01000001.1"/>
</dbReference>